<evidence type="ECO:0000256" key="1">
    <source>
        <dbReference type="ARBA" id="ARBA00022741"/>
    </source>
</evidence>
<dbReference type="InterPro" id="IPR041664">
    <property type="entry name" value="AAA_16"/>
</dbReference>
<keyword evidence="2" id="KW-0067">ATP-binding</keyword>
<dbReference type="GO" id="GO:0004016">
    <property type="term" value="F:adenylate cyclase activity"/>
    <property type="evidence" value="ECO:0007669"/>
    <property type="project" value="TreeGrafter"/>
</dbReference>
<dbReference type="AlphaFoldDB" id="A0A401YQC9"/>
<dbReference type="PANTHER" id="PTHR16305:SF35">
    <property type="entry name" value="TRANSCRIPTIONAL ACTIVATOR DOMAIN"/>
    <property type="match status" value="1"/>
</dbReference>
<dbReference type="RefSeq" id="WP_126638804.1">
    <property type="nucleotide sequence ID" value="NZ_BIFH01000021.1"/>
</dbReference>
<name>A0A401YQC9_9ACTN</name>
<dbReference type="SMART" id="SM00421">
    <property type="entry name" value="HTH_LUXR"/>
    <property type="match status" value="1"/>
</dbReference>
<dbReference type="PROSITE" id="PS50043">
    <property type="entry name" value="HTH_LUXR_2"/>
    <property type="match status" value="1"/>
</dbReference>
<proteinExistence type="predicted"/>
<dbReference type="InterPro" id="IPR000792">
    <property type="entry name" value="Tscrpt_reg_LuxR_C"/>
</dbReference>
<dbReference type="OrthoDB" id="3796539at2"/>
<dbReference type="Gene3D" id="1.25.40.10">
    <property type="entry name" value="Tetratricopeptide repeat domain"/>
    <property type="match status" value="1"/>
</dbReference>
<accession>A0A401YQC9</accession>
<dbReference type="SUPFAM" id="SSF46894">
    <property type="entry name" value="C-terminal effector domain of the bipartite response regulators"/>
    <property type="match status" value="1"/>
</dbReference>
<dbReference type="GO" id="GO:0006355">
    <property type="term" value="P:regulation of DNA-templated transcription"/>
    <property type="evidence" value="ECO:0007669"/>
    <property type="project" value="InterPro"/>
</dbReference>
<protein>
    <submittedName>
        <fullName evidence="4">Transcriptional regulator</fullName>
    </submittedName>
</protein>
<keyword evidence="5" id="KW-1185">Reference proteome</keyword>
<dbReference type="CDD" id="cd06170">
    <property type="entry name" value="LuxR_C_like"/>
    <property type="match status" value="1"/>
</dbReference>
<dbReference type="SUPFAM" id="SSF48452">
    <property type="entry name" value="TPR-like"/>
    <property type="match status" value="1"/>
</dbReference>
<gene>
    <name evidence="4" type="ORF">EHYA_04489</name>
</gene>
<organism evidence="4 5">
    <name type="scientific">Embleya hyalina</name>
    <dbReference type="NCBI Taxonomy" id="516124"/>
    <lineage>
        <taxon>Bacteria</taxon>
        <taxon>Bacillati</taxon>
        <taxon>Actinomycetota</taxon>
        <taxon>Actinomycetes</taxon>
        <taxon>Kitasatosporales</taxon>
        <taxon>Streptomycetaceae</taxon>
        <taxon>Embleya</taxon>
    </lineage>
</organism>
<evidence type="ECO:0000313" key="5">
    <source>
        <dbReference type="Proteomes" id="UP000286931"/>
    </source>
</evidence>
<dbReference type="PRINTS" id="PR00038">
    <property type="entry name" value="HTHLUXR"/>
</dbReference>
<evidence type="ECO:0000259" key="3">
    <source>
        <dbReference type="PROSITE" id="PS50043"/>
    </source>
</evidence>
<dbReference type="GO" id="GO:0003677">
    <property type="term" value="F:DNA binding"/>
    <property type="evidence" value="ECO:0007669"/>
    <property type="project" value="InterPro"/>
</dbReference>
<dbReference type="SUPFAM" id="SSF52540">
    <property type="entry name" value="P-loop containing nucleoside triphosphate hydrolases"/>
    <property type="match status" value="1"/>
</dbReference>
<dbReference type="InterPro" id="IPR027417">
    <property type="entry name" value="P-loop_NTPase"/>
</dbReference>
<dbReference type="Proteomes" id="UP000286931">
    <property type="component" value="Unassembled WGS sequence"/>
</dbReference>
<feature type="domain" description="HTH luxR-type" evidence="3">
    <location>
        <begin position="925"/>
        <end position="990"/>
    </location>
</feature>
<reference evidence="4 5" key="1">
    <citation type="submission" date="2018-12" db="EMBL/GenBank/DDBJ databases">
        <title>Draft genome sequence of Embleya hyalina NBRC 13850T.</title>
        <authorList>
            <person name="Komaki H."/>
            <person name="Hosoyama A."/>
            <person name="Kimura A."/>
            <person name="Ichikawa N."/>
            <person name="Tamura T."/>
        </authorList>
    </citation>
    <scope>NUCLEOTIDE SEQUENCE [LARGE SCALE GENOMIC DNA]</scope>
    <source>
        <strain evidence="4 5">NBRC 13850</strain>
    </source>
</reference>
<sequence>MAHTDRTRHELTALARDRLASGGVVLHGPVGIGKSHMLRALLAGDRGAPLLRTEPAAAERELAFSTLADLLDPVTDEVLRALPAPQCSALRVVLCREPGGPGGPDPLALRLGTLAVLRTLSASIPALVAIDGAQWVDPASAEVLAFVARRLDPARVRVVVAETTDPPAGPIHGCRFCPGDLLELELPPLGLAETRDLLDRTDRIDRIDRTAGSVAVFETVGTVGALGAGGPVGLLGAVPTTPGPDDPTDERPLPHWLSRQVHRAGAGNPMYALELARALRRLDRFPTRDQPLPVPDRLRRLLTARLEGWSTDARRLLLLAGAAGRPTVATLRAALGFVHAAHDAPIHTADPVGDDLVRHTVADATAAGILDVGEDGDRLRFVHPLFAAALYDGGSAEERRAAHAALAEVCGEPIERARHLALALPCPDERVAGTLMAAAEQARRRGMPDEAAALARLAVARTPDEHADRRCERCLDGAGHAYAATDYELCRELAGHVFALGPAPAQRVRACILIINAANQALHDLDEVFAEAFAQVGDDTCGRARLHYLRACKAHISDGDSAIAWTEAARAATLARRGGDRSTEQVALALQAFVGTLQGRPNAREPLTRALARPQDAGPTGGHNGPRGVKARLDFFADRLVDAATELDRMLRRAKESDDAEEKVFLLCAKVDVDVRAGRCAQALAAGHEALRVAREIGAQFGPAYYAAAVAEAAGGDPVRGAELAREGIRVGRSEQDQVYLPLALCILGQISYRLRDPVAAVGCLSRARTIAGRRGIVDPAAIPWGVDLAEALVAVGDHDQARAVVAEVGEAAQRLGRDGVFASLSRADALVRGESGDLAGAAECLRTTAERHRELGLPMEHGRDLLALGVVELRRRHPAAALAAWRGAELAFVRTAGRPWLDQVRTELERVTCADDPASGRPAVEARSRALTPAEHRVAEMVGDGATNREIATRLFLSAKTVESTLTRVYRKLGIRSRAELIRLSLGANGESHQAR</sequence>
<dbReference type="EMBL" id="BIFH01000021">
    <property type="protein sequence ID" value="GCD96802.1"/>
    <property type="molecule type" value="Genomic_DNA"/>
</dbReference>
<dbReference type="GO" id="GO:0005737">
    <property type="term" value="C:cytoplasm"/>
    <property type="evidence" value="ECO:0007669"/>
    <property type="project" value="TreeGrafter"/>
</dbReference>
<dbReference type="InterPro" id="IPR016032">
    <property type="entry name" value="Sig_transdc_resp-reg_C-effctor"/>
</dbReference>
<evidence type="ECO:0000313" key="4">
    <source>
        <dbReference type="EMBL" id="GCD96802.1"/>
    </source>
</evidence>
<keyword evidence="1" id="KW-0547">Nucleotide-binding</keyword>
<dbReference type="Pfam" id="PF00196">
    <property type="entry name" value="GerE"/>
    <property type="match status" value="1"/>
</dbReference>
<dbReference type="GO" id="GO:0005524">
    <property type="term" value="F:ATP binding"/>
    <property type="evidence" value="ECO:0007669"/>
    <property type="project" value="UniProtKB-KW"/>
</dbReference>
<dbReference type="Pfam" id="PF13191">
    <property type="entry name" value="AAA_16"/>
    <property type="match status" value="1"/>
</dbReference>
<dbReference type="InterPro" id="IPR011990">
    <property type="entry name" value="TPR-like_helical_dom_sf"/>
</dbReference>
<dbReference type="PANTHER" id="PTHR16305">
    <property type="entry name" value="TESTICULAR SOLUBLE ADENYLYL CYCLASE"/>
    <property type="match status" value="1"/>
</dbReference>
<dbReference type="InterPro" id="IPR036388">
    <property type="entry name" value="WH-like_DNA-bd_sf"/>
</dbReference>
<comment type="caution">
    <text evidence="4">The sequence shown here is derived from an EMBL/GenBank/DDBJ whole genome shotgun (WGS) entry which is preliminary data.</text>
</comment>
<evidence type="ECO:0000256" key="2">
    <source>
        <dbReference type="ARBA" id="ARBA00022840"/>
    </source>
</evidence>
<dbReference type="Gene3D" id="1.10.10.10">
    <property type="entry name" value="Winged helix-like DNA-binding domain superfamily/Winged helix DNA-binding domain"/>
    <property type="match status" value="1"/>
</dbReference>